<accession>A0A0S4NT66</accession>
<proteinExistence type="predicted"/>
<dbReference type="HOGENOM" id="CLU_3235318_0_0_9"/>
<dbReference type="EMBL" id="FR854370">
    <property type="protein sequence ID" value="CCC04616.1"/>
    <property type="molecule type" value="Genomic_DNA"/>
</dbReference>
<reference evidence="2" key="1">
    <citation type="journal article" date="2011" name="J. Bacteriol.">
        <title>Genome sequence of the vertebrate gut symbiont Lactobacillus reuteri ATCC 53608.</title>
        <authorList>
            <person name="Heavens D."/>
            <person name="Tailford L.E."/>
            <person name="Crossman L."/>
            <person name="Jeffers F."/>
            <person name="Mackenzie D.A."/>
            <person name="Caccamo M."/>
            <person name="Juge N."/>
        </authorList>
    </citation>
    <scope>NUCLEOTIDE SEQUENCE [LARGE SCALE GENOMIC DNA]</scope>
    <source>
        <strain evidence="2">ATCC 53608</strain>
    </source>
</reference>
<protein>
    <submittedName>
        <fullName evidence="2">Uncharacterized protein</fullName>
    </submittedName>
</protein>
<organism evidence="2">
    <name type="scientific">Limosilactobacillus reuteri subsp. suis (strain ATCC 53608 / LMG 31752 / 1063)</name>
    <name type="common">Lactobacillus reuteri</name>
    <dbReference type="NCBI Taxonomy" id="927703"/>
    <lineage>
        <taxon>Bacteria</taxon>
        <taxon>Bacillati</taxon>
        <taxon>Bacillota</taxon>
        <taxon>Bacilli</taxon>
        <taxon>Lactobacillales</taxon>
        <taxon>Lactobacillaceae</taxon>
        <taxon>Limosilactobacillus</taxon>
    </lineage>
</organism>
<keyword evidence="1" id="KW-0812">Transmembrane</keyword>
<gene>
    <name evidence="2" type="ORF">LRATCC53608_1863</name>
</gene>
<dbReference type="AlphaFoldDB" id="F8KGL6"/>
<keyword evidence="1" id="KW-1133">Transmembrane helix</keyword>
<evidence type="ECO:0000313" key="2">
    <source>
        <dbReference type="EMBL" id="CCC04616.1"/>
    </source>
</evidence>
<sequence length="43" mass="5260">MKYWEYLNKILLIMVVMLFFGGYNSVKADINSNDLMMSWFRNY</sequence>
<feature type="transmembrane region" description="Helical" evidence="1">
    <location>
        <begin position="6"/>
        <end position="26"/>
    </location>
</feature>
<accession>F8KGL6</accession>
<name>F8KGL6_LIMR5</name>
<evidence type="ECO:0000256" key="1">
    <source>
        <dbReference type="SAM" id="Phobius"/>
    </source>
</evidence>
<keyword evidence="1" id="KW-0472">Membrane</keyword>
<reference evidence="2" key="2">
    <citation type="submission" date="2011-05" db="EMBL/GenBank/DDBJ databases">
        <authorList>
            <person name="Davey R."/>
        </authorList>
    </citation>
    <scope>NUCLEOTIDE SEQUENCE</scope>
    <source>
        <strain evidence="2">ATCC 53608</strain>
    </source>
</reference>